<protein>
    <submittedName>
        <fullName evidence="1">Uncharacterized protein</fullName>
    </submittedName>
</protein>
<comment type="caution">
    <text evidence="1">The sequence shown here is derived from an EMBL/GenBank/DDBJ whole genome shotgun (WGS) entry which is preliminary data.</text>
</comment>
<organism evidence="1 2">
    <name type="scientific">Entomophthora muscae</name>
    <dbReference type="NCBI Taxonomy" id="34485"/>
    <lineage>
        <taxon>Eukaryota</taxon>
        <taxon>Fungi</taxon>
        <taxon>Fungi incertae sedis</taxon>
        <taxon>Zoopagomycota</taxon>
        <taxon>Entomophthoromycotina</taxon>
        <taxon>Entomophthoromycetes</taxon>
        <taxon>Entomophthorales</taxon>
        <taxon>Entomophthoraceae</taxon>
        <taxon>Entomophthora</taxon>
    </lineage>
</organism>
<gene>
    <name evidence="1" type="ORF">DSO57_1015988</name>
</gene>
<keyword evidence="2" id="KW-1185">Reference proteome</keyword>
<reference evidence="1" key="1">
    <citation type="submission" date="2022-04" db="EMBL/GenBank/DDBJ databases">
        <title>Genome of the entomopathogenic fungus Entomophthora muscae.</title>
        <authorList>
            <person name="Elya C."/>
            <person name="Lovett B.R."/>
            <person name="Lee E."/>
            <person name="Macias A.M."/>
            <person name="Hajek A.E."/>
            <person name="De Bivort B.L."/>
            <person name="Kasson M.T."/>
            <person name="De Fine Licht H.H."/>
            <person name="Stajich J.E."/>
        </authorList>
    </citation>
    <scope>NUCLEOTIDE SEQUENCE</scope>
    <source>
        <strain evidence="1">Berkeley</strain>
    </source>
</reference>
<evidence type="ECO:0000313" key="1">
    <source>
        <dbReference type="EMBL" id="KAJ9081319.1"/>
    </source>
</evidence>
<name>A0ACC2U332_9FUNG</name>
<proteinExistence type="predicted"/>
<evidence type="ECO:0000313" key="2">
    <source>
        <dbReference type="Proteomes" id="UP001165960"/>
    </source>
</evidence>
<dbReference type="Proteomes" id="UP001165960">
    <property type="component" value="Unassembled WGS sequence"/>
</dbReference>
<dbReference type="EMBL" id="QTSX02001484">
    <property type="protein sequence ID" value="KAJ9081319.1"/>
    <property type="molecule type" value="Genomic_DNA"/>
</dbReference>
<sequence length="162" mass="18221">MTTPHQEAFLPIPKWDIPDRYVIYQDQLVLKSVYNWICLGHLDTRATFSQSDLSQCMLNLQLESFAGGVKGANIVSWLQSNKTCLCIYQVPEPMWVATASGHLMVPAAVWFTNWASQEFEVTWVVMVDSIMLGIVCPSKKAQKAGKPVSRLTKLTDLNQTVD</sequence>
<accession>A0ACC2U332</accession>